<name>G7WKA3_METH6</name>
<dbReference type="PATRIC" id="fig|1110509.7.peg.805"/>
<dbReference type="OrthoDB" id="386846at2157"/>
<dbReference type="AlphaFoldDB" id="G7WKA3"/>
<reference evidence="1 2" key="1">
    <citation type="journal article" date="2012" name="PLoS ONE">
        <title>The genome characteristics and predicted function of methyl-group oxidation pathway in the obligate aceticlastic methanogens, Methanosaeta spp.</title>
        <authorList>
            <person name="Zhu J."/>
            <person name="Zheng H."/>
            <person name="Ai G."/>
            <person name="Zhang G."/>
            <person name="Liu D."/>
            <person name="Liu X."/>
            <person name="Dong X."/>
        </authorList>
    </citation>
    <scope>NUCLEOTIDE SEQUENCE [LARGE SCALE GENOMIC DNA]</scope>
    <source>
        <strain evidence="1 2">6Ac</strain>
    </source>
</reference>
<sequence length="209" mass="21547">MRLQIALTVIALAALAHPGAADGPNLDDLTGSQLRADIRDSFRNESLFYIDPVTGMSPGAAGGGNVYTPPTTTPGSPWAAVAGRWTLNLVDTESRSSDLTLYQIGNEVFGRGVLTTGVSFQDVTAAGSVEGSSLSLRLVTVGGDNMYRLRTMVSGNSIFGTYTAYSSYGVTWAGNCNGSRFYPTALTAPGDSSGTVRVGMGVSGGSAMA</sequence>
<keyword evidence="1" id="KW-0449">Lipoprotein</keyword>
<dbReference type="GeneID" id="12509887"/>
<keyword evidence="2" id="KW-1185">Reference proteome</keyword>
<dbReference type="RefSeq" id="WP_014586281.1">
    <property type="nucleotide sequence ID" value="NC_017527.1"/>
</dbReference>
<dbReference type="KEGG" id="mhi:Mhar_0718"/>
<dbReference type="STRING" id="1110509.Mhar_0718"/>
<organism evidence="1 2">
    <name type="scientific">Methanothrix harundinacea (strain 6Ac)</name>
    <name type="common">Methanosaeta harundinacea</name>
    <dbReference type="NCBI Taxonomy" id="1110509"/>
    <lineage>
        <taxon>Archaea</taxon>
        <taxon>Methanobacteriati</taxon>
        <taxon>Methanobacteriota</taxon>
        <taxon>Stenosarchaea group</taxon>
        <taxon>Methanomicrobia</taxon>
        <taxon>Methanotrichales</taxon>
        <taxon>Methanotrichaceae</taxon>
        <taxon>Methanothrix</taxon>
    </lineage>
</organism>
<dbReference type="Proteomes" id="UP000005877">
    <property type="component" value="Chromosome"/>
</dbReference>
<evidence type="ECO:0000313" key="2">
    <source>
        <dbReference type="Proteomes" id="UP000005877"/>
    </source>
</evidence>
<dbReference type="EMBL" id="CP003117">
    <property type="protein sequence ID" value="AET64096.1"/>
    <property type="molecule type" value="Genomic_DNA"/>
</dbReference>
<protein>
    <submittedName>
        <fullName evidence="1">Lipoprotein, putative</fullName>
    </submittedName>
</protein>
<proteinExistence type="predicted"/>
<accession>G7WKA3</accession>
<dbReference type="HOGENOM" id="CLU_1381391_0_0_2"/>
<evidence type="ECO:0000313" key="1">
    <source>
        <dbReference type="EMBL" id="AET64096.1"/>
    </source>
</evidence>
<gene>
    <name evidence="1" type="ordered locus">Mhar_0718</name>
</gene>